<dbReference type="Gene3D" id="3.30.200.20">
    <property type="entry name" value="Phosphorylase Kinase, domain 1"/>
    <property type="match status" value="1"/>
</dbReference>
<dbReference type="PANTHER" id="PTHR12149">
    <property type="entry name" value="FRUCTOSAMINE 3 KINASE-RELATED PROTEIN"/>
    <property type="match status" value="1"/>
</dbReference>
<evidence type="ECO:0000313" key="3">
    <source>
        <dbReference type="Proteomes" id="UP000595046"/>
    </source>
</evidence>
<reference evidence="3" key="1">
    <citation type="submission" date="2020-02" db="EMBL/GenBank/DDBJ databases">
        <title>Streptomyces sp. ASO4wet.</title>
        <authorList>
            <person name="Risdian C."/>
            <person name="Landwehr W."/>
            <person name="Schupp P."/>
            <person name="Wink J."/>
        </authorList>
    </citation>
    <scope>NUCLEOTIDE SEQUENCE [LARGE SCALE GENOMIC DNA]</scope>
    <source>
        <strain evidence="3">ASO4wet</strain>
    </source>
</reference>
<dbReference type="Gene3D" id="1.20.1270.240">
    <property type="match status" value="1"/>
</dbReference>
<dbReference type="Proteomes" id="UP000595046">
    <property type="component" value="Chromosome"/>
</dbReference>
<comment type="similarity">
    <text evidence="1">Belongs to the fructosamine kinase family.</text>
</comment>
<dbReference type="Pfam" id="PF03881">
    <property type="entry name" value="Fructosamin_kin"/>
    <property type="match status" value="1"/>
</dbReference>
<dbReference type="AlphaFoldDB" id="A0A7T1T754"/>
<evidence type="ECO:0000313" key="2">
    <source>
        <dbReference type="EMBL" id="QPP07620.1"/>
    </source>
</evidence>
<dbReference type="PIRSF" id="PIRSF006221">
    <property type="entry name" value="Ketosamine-3-kinase"/>
    <property type="match status" value="1"/>
</dbReference>
<organism evidence="2 3">
    <name type="scientific">Streptomyces bathyalis</name>
    <dbReference type="NCBI Taxonomy" id="2710756"/>
    <lineage>
        <taxon>Bacteria</taxon>
        <taxon>Bacillati</taxon>
        <taxon>Actinomycetota</taxon>
        <taxon>Actinomycetes</taxon>
        <taxon>Kitasatosporales</taxon>
        <taxon>Streptomycetaceae</taxon>
        <taxon>Streptomyces</taxon>
    </lineage>
</organism>
<dbReference type="InterPro" id="IPR016477">
    <property type="entry name" value="Fructo-/Ketosamine-3-kinase"/>
</dbReference>
<accession>A0A7T1T754</accession>
<gene>
    <name evidence="2" type="ORF">G4Z16_15835</name>
</gene>
<keyword evidence="1" id="KW-0418">Kinase</keyword>
<sequence length="307" mass="32574">MPALADRVAQLTSADEATRVFPVDGGDICDAWSIMLRGGRHGMHRKVFAKTLSGSPPGFFAAEAAGLTLLAVTGTVAVPDVLAVEDDLLVLEWLEPGEPTPEQAHRLGRDLAALHRTSALSYGTPGRNAYIGTLPLPSPSAAVTDPAQWPAFHAEYRLLPFLRQAVDRGGIEPADARDVERLCERIGEIAGPPQPPALIHGDLWSGNIHWTTVDAPGSFPAQGGGPRARLIDPAAQGGHPETDLAFLQLFGCPQLSRILAAYDEVRPIEGRAERVPLHQLHHLLVHAVLFGPGYGAQCGDAARAALG</sequence>
<dbReference type="EMBL" id="CP048882">
    <property type="protein sequence ID" value="QPP07620.1"/>
    <property type="molecule type" value="Genomic_DNA"/>
</dbReference>
<dbReference type="KEGG" id="sbat:G4Z16_15835"/>
<keyword evidence="1 2" id="KW-0808">Transferase</keyword>
<name>A0A7T1T754_9ACTN</name>
<keyword evidence="3" id="KW-1185">Reference proteome</keyword>
<dbReference type="InterPro" id="IPR011009">
    <property type="entry name" value="Kinase-like_dom_sf"/>
</dbReference>
<evidence type="ECO:0000256" key="1">
    <source>
        <dbReference type="PIRNR" id="PIRNR006221"/>
    </source>
</evidence>
<dbReference type="PANTHER" id="PTHR12149:SF8">
    <property type="entry name" value="PROTEIN-RIBULOSAMINE 3-KINASE"/>
    <property type="match status" value="1"/>
</dbReference>
<dbReference type="Gene3D" id="1.10.510.10">
    <property type="entry name" value="Transferase(Phosphotransferase) domain 1"/>
    <property type="match status" value="1"/>
</dbReference>
<proteinExistence type="inferred from homology"/>
<dbReference type="GO" id="GO:0016301">
    <property type="term" value="F:kinase activity"/>
    <property type="evidence" value="ECO:0007669"/>
    <property type="project" value="UniProtKB-UniRule"/>
</dbReference>
<protein>
    <submittedName>
        <fullName evidence="2">Phosphotransferase</fullName>
    </submittedName>
</protein>
<dbReference type="RefSeq" id="WP_197351428.1">
    <property type="nucleotide sequence ID" value="NZ_CP048882.1"/>
</dbReference>
<dbReference type="SUPFAM" id="SSF56112">
    <property type="entry name" value="Protein kinase-like (PK-like)"/>
    <property type="match status" value="1"/>
</dbReference>